<gene>
    <name evidence="1" type="ORF">OUZ56_000707</name>
</gene>
<reference evidence="1 2" key="1">
    <citation type="journal article" date="2023" name="Nucleic Acids Res.">
        <title>The hologenome of Daphnia magna reveals possible DNA methylation and microbiome-mediated evolution of the host genome.</title>
        <authorList>
            <person name="Chaturvedi A."/>
            <person name="Li X."/>
            <person name="Dhandapani V."/>
            <person name="Marshall H."/>
            <person name="Kissane S."/>
            <person name="Cuenca-Cambronero M."/>
            <person name="Asole G."/>
            <person name="Calvet F."/>
            <person name="Ruiz-Romero M."/>
            <person name="Marangio P."/>
            <person name="Guigo R."/>
            <person name="Rago D."/>
            <person name="Mirbahai L."/>
            <person name="Eastwood N."/>
            <person name="Colbourne J.K."/>
            <person name="Zhou J."/>
            <person name="Mallon E."/>
            <person name="Orsini L."/>
        </authorList>
    </citation>
    <scope>NUCLEOTIDE SEQUENCE [LARGE SCALE GENOMIC DNA]</scope>
    <source>
        <strain evidence="1">LRV0_1</strain>
    </source>
</reference>
<evidence type="ECO:0000313" key="1">
    <source>
        <dbReference type="EMBL" id="KAK4018662.1"/>
    </source>
</evidence>
<sequence>MSDLWWFAISIPRPGCISYHQLDYIRSCRGIADRYITSVLRWLLKDATHSFCRARTPAKFRLVANGISVSRSLRIWNLPLPQCEFDCSGRSMRAVDLPDRMQNAPVYEEMHQQIQPNGNIENLPTNRLKFGIDC</sequence>
<organism evidence="1 2">
    <name type="scientific">Daphnia magna</name>
    <dbReference type="NCBI Taxonomy" id="35525"/>
    <lineage>
        <taxon>Eukaryota</taxon>
        <taxon>Metazoa</taxon>
        <taxon>Ecdysozoa</taxon>
        <taxon>Arthropoda</taxon>
        <taxon>Crustacea</taxon>
        <taxon>Branchiopoda</taxon>
        <taxon>Diplostraca</taxon>
        <taxon>Cladocera</taxon>
        <taxon>Anomopoda</taxon>
        <taxon>Daphniidae</taxon>
        <taxon>Daphnia</taxon>
    </lineage>
</organism>
<name>A0ABR0A0I3_9CRUS</name>
<protein>
    <submittedName>
        <fullName evidence="1">Uncharacterized protein</fullName>
    </submittedName>
</protein>
<comment type="caution">
    <text evidence="1">The sequence shown here is derived from an EMBL/GenBank/DDBJ whole genome shotgun (WGS) entry which is preliminary data.</text>
</comment>
<proteinExistence type="predicted"/>
<keyword evidence="2" id="KW-1185">Reference proteome</keyword>
<dbReference type="Proteomes" id="UP001234178">
    <property type="component" value="Unassembled WGS sequence"/>
</dbReference>
<evidence type="ECO:0000313" key="2">
    <source>
        <dbReference type="Proteomes" id="UP001234178"/>
    </source>
</evidence>
<accession>A0ABR0A0I3</accession>
<dbReference type="EMBL" id="JAOYFB010000036">
    <property type="protein sequence ID" value="KAK4018662.1"/>
    <property type="molecule type" value="Genomic_DNA"/>
</dbReference>